<comment type="similarity">
    <text evidence="3 12">Belongs to the glycosyltransferase 10 family.</text>
</comment>
<keyword evidence="10 12" id="KW-0472">Membrane</keyword>
<evidence type="ECO:0000256" key="3">
    <source>
        <dbReference type="ARBA" id="ARBA00008919"/>
    </source>
</evidence>
<keyword evidence="8 12" id="KW-1133">Transmembrane helix</keyword>
<comment type="pathway">
    <text evidence="2">Protein modification; protein glycosylation.</text>
</comment>
<accession>A0ABN8AQJ0</accession>
<evidence type="ECO:0000256" key="1">
    <source>
        <dbReference type="ARBA" id="ARBA00004447"/>
    </source>
</evidence>
<feature type="transmembrane region" description="Helical" evidence="12">
    <location>
        <begin position="9"/>
        <end position="27"/>
    </location>
</feature>
<evidence type="ECO:0000256" key="5">
    <source>
        <dbReference type="ARBA" id="ARBA00022679"/>
    </source>
</evidence>
<evidence type="ECO:0000256" key="9">
    <source>
        <dbReference type="ARBA" id="ARBA00023034"/>
    </source>
</evidence>
<dbReference type="PANTHER" id="PTHR48438">
    <property type="entry name" value="ALPHA-(1,3)-FUCOSYLTRANSFERASE C-RELATED"/>
    <property type="match status" value="1"/>
</dbReference>
<keyword evidence="11" id="KW-0325">Glycoprotein</keyword>
<keyword evidence="5 12" id="KW-0808">Transferase</keyword>
<dbReference type="EC" id="2.4.1.-" evidence="12"/>
<gene>
    <name evidence="15" type="ORF">CHILSU_LOCUS887</name>
</gene>
<dbReference type="InterPro" id="IPR055270">
    <property type="entry name" value="Glyco_tran_10_C"/>
</dbReference>
<dbReference type="InterPro" id="IPR038577">
    <property type="entry name" value="GT10-like_C_sf"/>
</dbReference>
<keyword evidence="9 12" id="KW-0333">Golgi apparatus</keyword>
<feature type="domain" description="Fucosyltransferase N-terminal" evidence="14">
    <location>
        <begin position="63"/>
        <end position="176"/>
    </location>
</feature>
<keyword evidence="7" id="KW-0735">Signal-anchor</keyword>
<evidence type="ECO:0000256" key="10">
    <source>
        <dbReference type="ARBA" id="ARBA00023136"/>
    </source>
</evidence>
<dbReference type="Proteomes" id="UP001153292">
    <property type="component" value="Chromosome 10"/>
</dbReference>
<dbReference type="PANTHER" id="PTHR48438:SF1">
    <property type="entry name" value="ALPHA-(1,3)-FUCOSYLTRANSFERASE C-RELATED"/>
    <property type="match status" value="1"/>
</dbReference>
<dbReference type="EMBL" id="OU963903">
    <property type="protein sequence ID" value="CAH0397802.1"/>
    <property type="molecule type" value="Genomic_DNA"/>
</dbReference>
<evidence type="ECO:0000256" key="7">
    <source>
        <dbReference type="ARBA" id="ARBA00022968"/>
    </source>
</evidence>
<feature type="domain" description="Fucosyltransferase C-terminal" evidence="13">
    <location>
        <begin position="213"/>
        <end position="389"/>
    </location>
</feature>
<evidence type="ECO:0000259" key="13">
    <source>
        <dbReference type="Pfam" id="PF00852"/>
    </source>
</evidence>
<evidence type="ECO:0000256" key="2">
    <source>
        <dbReference type="ARBA" id="ARBA00004922"/>
    </source>
</evidence>
<keyword evidence="6 12" id="KW-0812">Transmembrane</keyword>
<evidence type="ECO:0000256" key="12">
    <source>
        <dbReference type="RuleBase" id="RU003832"/>
    </source>
</evidence>
<comment type="subcellular location">
    <subcellularLocation>
        <location evidence="1 12">Golgi apparatus</location>
        <location evidence="1 12">Golgi stack membrane</location>
        <topology evidence="1 12">Single-pass type II membrane protein</topology>
    </subcellularLocation>
</comment>
<sequence>MRHIFCAKVFFFCCFCTIVLFIFNVLVTKEEKYEYLSISAEIEAKQDISNRNIDEYLKDPNIKYLLEWTSPITEPFIFLDIGQKGFIRRRCHYTNCFVTANRSLLGDIRQFDVILFHGPEINRNFKNLPVVRSRRQKFVYASMESSHYYPLCSNKMDNYYNWTWTFRLDSDARWGYILVKDRNGTVIGPNKVMHWMKLEEMQPVEPAFKEKLKSKKKAAAWFVSNCNDISGRKQFGDALKMELKNYKLELDVYGKCGSLSCSLEDENECERKIDEVYYFYLAFENSFSEDYVTEKLLHALKNNAVPVVYGGANYSRFMPEGIYLNARDLGVKKLAAKMNELIQDPDKYAEYFRWKNHYSFHSRNEDDSVHNEYCEFCALLNDETRMNEVTIVEKFRDWWNNPNTCR</sequence>
<dbReference type="Gene3D" id="3.40.50.11660">
    <property type="entry name" value="Glycosyl transferase family 10, C-terminal domain"/>
    <property type="match status" value="1"/>
</dbReference>
<dbReference type="Pfam" id="PF00852">
    <property type="entry name" value="Glyco_transf_10"/>
    <property type="match status" value="1"/>
</dbReference>
<dbReference type="InterPro" id="IPR001503">
    <property type="entry name" value="Glyco_trans_10"/>
</dbReference>
<dbReference type="InterPro" id="IPR031481">
    <property type="entry name" value="Glyco_tran_10_N"/>
</dbReference>
<protein>
    <recommendedName>
        <fullName evidence="12">Fucosyltransferase</fullName>
        <ecNumber evidence="12">2.4.1.-</ecNumber>
    </recommendedName>
</protein>
<evidence type="ECO:0000256" key="4">
    <source>
        <dbReference type="ARBA" id="ARBA00022676"/>
    </source>
</evidence>
<evidence type="ECO:0000259" key="14">
    <source>
        <dbReference type="Pfam" id="PF17039"/>
    </source>
</evidence>
<evidence type="ECO:0000313" key="15">
    <source>
        <dbReference type="EMBL" id="CAH0397802.1"/>
    </source>
</evidence>
<evidence type="ECO:0000256" key="11">
    <source>
        <dbReference type="ARBA" id="ARBA00023180"/>
    </source>
</evidence>
<name>A0ABN8AQJ0_CHISP</name>
<keyword evidence="4 12" id="KW-0328">Glycosyltransferase</keyword>
<evidence type="ECO:0000256" key="8">
    <source>
        <dbReference type="ARBA" id="ARBA00022989"/>
    </source>
</evidence>
<dbReference type="SUPFAM" id="SSF53756">
    <property type="entry name" value="UDP-Glycosyltransferase/glycogen phosphorylase"/>
    <property type="match status" value="1"/>
</dbReference>
<keyword evidence="16" id="KW-1185">Reference proteome</keyword>
<proteinExistence type="inferred from homology"/>
<reference evidence="15" key="1">
    <citation type="submission" date="2021-12" db="EMBL/GenBank/DDBJ databases">
        <authorList>
            <person name="King R."/>
        </authorList>
    </citation>
    <scope>NUCLEOTIDE SEQUENCE</scope>
</reference>
<organism evidence="15 16">
    <name type="scientific">Chilo suppressalis</name>
    <name type="common">Asiatic rice borer moth</name>
    <dbReference type="NCBI Taxonomy" id="168631"/>
    <lineage>
        <taxon>Eukaryota</taxon>
        <taxon>Metazoa</taxon>
        <taxon>Ecdysozoa</taxon>
        <taxon>Arthropoda</taxon>
        <taxon>Hexapoda</taxon>
        <taxon>Insecta</taxon>
        <taxon>Pterygota</taxon>
        <taxon>Neoptera</taxon>
        <taxon>Endopterygota</taxon>
        <taxon>Lepidoptera</taxon>
        <taxon>Glossata</taxon>
        <taxon>Ditrysia</taxon>
        <taxon>Pyraloidea</taxon>
        <taxon>Crambidae</taxon>
        <taxon>Crambinae</taxon>
        <taxon>Chilo</taxon>
    </lineage>
</organism>
<evidence type="ECO:0000313" key="16">
    <source>
        <dbReference type="Proteomes" id="UP001153292"/>
    </source>
</evidence>
<evidence type="ECO:0000256" key="6">
    <source>
        <dbReference type="ARBA" id="ARBA00022692"/>
    </source>
</evidence>
<dbReference type="Pfam" id="PF17039">
    <property type="entry name" value="Glyco_tran_10_N"/>
    <property type="match status" value="1"/>
</dbReference>